<dbReference type="EMBL" id="BSFQ01000013">
    <property type="protein sequence ID" value="GLL12258.1"/>
    <property type="molecule type" value="Genomic_DNA"/>
</dbReference>
<accession>A0A9W6L392</accession>
<dbReference type="RefSeq" id="WP_051737393.1">
    <property type="nucleotide sequence ID" value="NZ_BAAAUZ010000077.1"/>
</dbReference>
<sequence>MGEPGVDAAAVRRALVGLGREPVGELTLHRVGLGQSNLTYRVTDERAGVWVLRRPPLGELLESAHDVLREARVLTALAGTGVPVPQVFGVLEPGAVGADAAPAFVMSWVDGTVVDRMSVARDLAAGDRRALALSLVRTLAEVHRVDLGATGLDGLATRRPYAPRQLRRWSAQWESSRTTALPEVDALTERLHAALPDEHETTLVHGDFHLRNVITSADRVVAVLDWELSTLGHPLADLGSLLAYWAEPGEQGLDDFLPSTLEGFPSRAEMVAEYAAASGRDVSDIGFWHALGLWKLAIIAQGVLRRATDDPRNRATEGTPTTEGIAAVVTRAMAVADELGTAPSTAGTSPARHRGIRT</sequence>
<dbReference type="SUPFAM" id="SSF56112">
    <property type="entry name" value="Protein kinase-like (PK-like)"/>
    <property type="match status" value="1"/>
</dbReference>
<name>A0A9W6L392_9PSEU</name>
<evidence type="ECO:0000259" key="2">
    <source>
        <dbReference type="Pfam" id="PF01636"/>
    </source>
</evidence>
<keyword evidence="4" id="KW-1185">Reference proteome</keyword>
<dbReference type="Pfam" id="PF01636">
    <property type="entry name" value="APH"/>
    <property type="match status" value="1"/>
</dbReference>
<reference evidence="3" key="1">
    <citation type="journal article" date="2014" name="Int. J. Syst. Evol. Microbiol.">
        <title>Complete genome sequence of Corynebacterium casei LMG S-19264T (=DSM 44701T), isolated from a smear-ripened cheese.</title>
        <authorList>
            <consortium name="US DOE Joint Genome Institute (JGI-PGF)"/>
            <person name="Walter F."/>
            <person name="Albersmeier A."/>
            <person name="Kalinowski J."/>
            <person name="Ruckert C."/>
        </authorList>
    </citation>
    <scope>NUCLEOTIDE SEQUENCE</scope>
    <source>
        <strain evidence="3">VKM Ac-1069</strain>
    </source>
</reference>
<gene>
    <name evidence="3" type="ORF">GCM10017577_33990</name>
</gene>
<dbReference type="Proteomes" id="UP001143463">
    <property type="component" value="Unassembled WGS sequence"/>
</dbReference>
<evidence type="ECO:0000256" key="1">
    <source>
        <dbReference type="SAM" id="MobiDB-lite"/>
    </source>
</evidence>
<evidence type="ECO:0000313" key="3">
    <source>
        <dbReference type="EMBL" id="GLL12258.1"/>
    </source>
</evidence>
<dbReference type="InterPro" id="IPR011009">
    <property type="entry name" value="Kinase-like_dom_sf"/>
</dbReference>
<dbReference type="Gene3D" id="3.90.1200.10">
    <property type="match status" value="1"/>
</dbReference>
<dbReference type="AlphaFoldDB" id="A0A9W6L392"/>
<reference evidence="3" key="2">
    <citation type="submission" date="2023-01" db="EMBL/GenBank/DDBJ databases">
        <authorList>
            <person name="Sun Q."/>
            <person name="Evtushenko L."/>
        </authorList>
    </citation>
    <scope>NUCLEOTIDE SEQUENCE</scope>
    <source>
        <strain evidence="3">VKM Ac-1069</strain>
    </source>
</reference>
<protein>
    <submittedName>
        <fullName evidence="3">Acyl-CoA dehydrogenase</fullName>
    </submittedName>
</protein>
<dbReference type="PANTHER" id="PTHR47829">
    <property type="entry name" value="HYDROLASE, PUTATIVE (AFU_ORTHOLOGUE AFUA_1G12880)-RELATED"/>
    <property type="match status" value="1"/>
</dbReference>
<dbReference type="PANTHER" id="PTHR47829:SF1">
    <property type="entry name" value="HAD FAMILY PHOSPHATASE"/>
    <property type="match status" value="1"/>
</dbReference>
<comment type="caution">
    <text evidence="3">The sequence shown here is derived from an EMBL/GenBank/DDBJ whole genome shotgun (WGS) entry which is preliminary data.</text>
</comment>
<dbReference type="InterPro" id="IPR002575">
    <property type="entry name" value="Aminoglycoside_PTrfase"/>
</dbReference>
<feature type="region of interest" description="Disordered" evidence="1">
    <location>
        <begin position="339"/>
        <end position="358"/>
    </location>
</feature>
<dbReference type="Gene3D" id="3.30.200.20">
    <property type="entry name" value="Phosphorylase Kinase, domain 1"/>
    <property type="match status" value="1"/>
</dbReference>
<feature type="domain" description="Aminoglycoside phosphotransferase" evidence="2">
    <location>
        <begin position="28"/>
        <end position="253"/>
    </location>
</feature>
<proteinExistence type="predicted"/>
<evidence type="ECO:0000313" key="4">
    <source>
        <dbReference type="Proteomes" id="UP001143463"/>
    </source>
</evidence>
<dbReference type="CDD" id="cd05154">
    <property type="entry name" value="ACAD10_11_N-like"/>
    <property type="match status" value="1"/>
</dbReference>
<organism evidence="3 4">
    <name type="scientific">Pseudonocardia halophobica</name>
    <dbReference type="NCBI Taxonomy" id="29401"/>
    <lineage>
        <taxon>Bacteria</taxon>
        <taxon>Bacillati</taxon>
        <taxon>Actinomycetota</taxon>
        <taxon>Actinomycetes</taxon>
        <taxon>Pseudonocardiales</taxon>
        <taxon>Pseudonocardiaceae</taxon>
        <taxon>Pseudonocardia</taxon>
    </lineage>
</organism>
<dbReference type="InterPro" id="IPR052898">
    <property type="entry name" value="ACAD10-like"/>
</dbReference>
<dbReference type="InterPro" id="IPR041726">
    <property type="entry name" value="ACAD10_11_N"/>
</dbReference>